<evidence type="ECO:0000259" key="1">
    <source>
        <dbReference type="Pfam" id="PF06283"/>
    </source>
</evidence>
<dbReference type="InterPro" id="IPR029062">
    <property type="entry name" value="Class_I_gatase-like"/>
</dbReference>
<proteinExistence type="predicted"/>
<dbReference type="InterPro" id="IPR029010">
    <property type="entry name" value="ThuA-like"/>
</dbReference>
<gene>
    <name evidence="2" type="ORF">M529_03975</name>
</gene>
<evidence type="ECO:0000313" key="2">
    <source>
        <dbReference type="EMBL" id="EQB33432.1"/>
    </source>
</evidence>
<organism evidence="2 3">
    <name type="scientific">Sphingobium ummariense RL-3</name>
    <dbReference type="NCBI Taxonomy" id="1346791"/>
    <lineage>
        <taxon>Bacteria</taxon>
        <taxon>Pseudomonadati</taxon>
        <taxon>Pseudomonadota</taxon>
        <taxon>Alphaproteobacteria</taxon>
        <taxon>Sphingomonadales</taxon>
        <taxon>Sphingomonadaceae</taxon>
        <taxon>Sphingobium</taxon>
    </lineage>
</organism>
<dbReference type="eggNOG" id="COG3828">
    <property type="taxonomic scope" value="Bacteria"/>
</dbReference>
<evidence type="ECO:0000313" key="3">
    <source>
        <dbReference type="Proteomes" id="UP000015523"/>
    </source>
</evidence>
<dbReference type="PATRIC" id="fig|1346791.3.peg.767"/>
<dbReference type="Proteomes" id="UP000015523">
    <property type="component" value="Unassembled WGS sequence"/>
</dbReference>
<reference evidence="2 3" key="1">
    <citation type="journal article" date="2013" name="Genome Announc.">
        <title>Draft Genome Sequence of Sphingobium ummariense Strain RL-3, a Hexachlorocyclohexane-Degrading Bacterium.</title>
        <authorList>
            <person name="Kohli P."/>
            <person name="Dua A."/>
            <person name="Sangwan N."/>
            <person name="Oldach P."/>
            <person name="Khurana J.P."/>
            <person name="Lal R."/>
        </authorList>
    </citation>
    <scope>NUCLEOTIDE SEQUENCE [LARGE SCALE GENOMIC DNA]</scope>
    <source>
        <strain evidence="2 3">RL-3</strain>
    </source>
</reference>
<dbReference type="Gene3D" id="3.40.50.880">
    <property type="match status" value="1"/>
</dbReference>
<dbReference type="STRING" id="1346791.M529_03975"/>
<dbReference type="SUPFAM" id="SSF52317">
    <property type="entry name" value="Class I glutamine amidotransferase-like"/>
    <property type="match status" value="1"/>
</dbReference>
<comment type="caution">
    <text evidence="2">The sequence shown here is derived from an EMBL/GenBank/DDBJ whole genome shotgun (WGS) entry which is preliminary data.</text>
</comment>
<name>T0J9D1_9SPHN</name>
<accession>T0J9D1</accession>
<dbReference type="OrthoDB" id="2583792at2"/>
<dbReference type="AlphaFoldDB" id="T0J9D1"/>
<dbReference type="Pfam" id="PF06283">
    <property type="entry name" value="ThuA"/>
    <property type="match status" value="1"/>
</dbReference>
<sequence>MTGARGVTDAILSACSRLSTRRFGSRAALSAVMLACLVPVQAGTAPLPPVKILLFAGPKQHGAPGRHEYEKDMRELAWMLEHSGTSREVKTEVFVGQKPRDMAALETADAIVIDGNGDWLKRETGALFQQYAETDGLNYNAETTAALKDFDALLKRRKTGLVVYHYTMFVDNRAGRIYLNDWLGGAWIPYISHNPVDTWAIKPIPGKHPILRGVKPWTAREEMYSRYLLTDNPGRTLLLTAKPSKVEVNGTGGPVAWAYQRPDGGRSVVWGGNDFHDNMHLYPQQRRFLVNGVLWAAGVDVPSRGANDQMPPEF</sequence>
<keyword evidence="3" id="KW-1185">Reference proteome</keyword>
<protein>
    <recommendedName>
        <fullName evidence="1">ThuA-like domain-containing protein</fullName>
    </recommendedName>
</protein>
<dbReference type="EMBL" id="AUWY01000039">
    <property type="protein sequence ID" value="EQB33432.1"/>
    <property type="molecule type" value="Genomic_DNA"/>
</dbReference>
<feature type="domain" description="ThuA-like" evidence="1">
    <location>
        <begin position="159"/>
        <end position="296"/>
    </location>
</feature>